<reference evidence="2" key="1">
    <citation type="journal article" date="2022" name="bioRxiv">
        <title>Sequencing and chromosome-scale assembly of the giantPleurodeles waltlgenome.</title>
        <authorList>
            <person name="Brown T."/>
            <person name="Elewa A."/>
            <person name="Iarovenko S."/>
            <person name="Subramanian E."/>
            <person name="Araus A.J."/>
            <person name="Petzold A."/>
            <person name="Susuki M."/>
            <person name="Suzuki K.-i.T."/>
            <person name="Hayashi T."/>
            <person name="Toyoda A."/>
            <person name="Oliveira C."/>
            <person name="Osipova E."/>
            <person name="Leigh N.D."/>
            <person name="Simon A."/>
            <person name="Yun M.H."/>
        </authorList>
    </citation>
    <scope>NUCLEOTIDE SEQUENCE</scope>
    <source>
        <strain evidence="2">20211129_DDA</strain>
        <tissue evidence="2">Liver</tissue>
    </source>
</reference>
<evidence type="ECO:0000313" key="2">
    <source>
        <dbReference type="EMBL" id="KAJ1123129.1"/>
    </source>
</evidence>
<evidence type="ECO:0000313" key="3">
    <source>
        <dbReference type="Proteomes" id="UP001066276"/>
    </source>
</evidence>
<name>A0AAV7P7Q6_PLEWA</name>
<feature type="compositionally biased region" description="Basic and acidic residues" evidence="1">
    <location>
        <begin position="109"/>
        <end position="122"/>
    </location>
</feature>
<dbReference type="Proteomes" id="UP001066276">
    <property type="component" value="Chromosome 7"/>
</dbReference>
<protein>
    <submittedName>
        <fullName evidence="2">Uncharacterized protein</fullName>
    </submittedName>
</protein>
<gene>
    <name evidence="2" type="ORF">NDU88_001602</name>
</gene>
<organism evidence="2 3">
    <name type="scientific">Pleurodeles waltl</name>
    <name type="common">Iberian ribbed newt</name>
    <dbReference type="NCBI Taxonomy" id="8319"/>
    <lineage>
        <taxon>Eukaryota</taxon>
        <taxon>Metazoa</taxon>
        <taxon>Chordata</taxon>
        <taxon>Craniata</taxon>
        <taxon>Vertebrata</taxon>
        <taxon>Euteleostomi</taxon>
        <taxon>Amphibia</taxon>
        <taxon>Batrachia</taxon>
        <taxon>Caudata</taxon>
        <taxon>Salamandroidea</taxon>
        <taxon>Salamandridae</taxon>
        <taxon>Pleurodelinae</taxon>
        <taxon>Pleurodeles</taxon>
    </lineage>
</organism>
<sequence length="261" mass="27993">MRPHTQHPHSHLQSVIGITHLQQHCIQECAPSKKNYICSLEASLASLGDKFLPPGRGHGRQDGGRTLRVLWTPPPSARKAKPCRPQRQPKRSLVGLWVLQDPRQKGRKKSDTGRRPGGDRARRRERSGVGAARGGPRGGEVGRDRDPGLLELAPREKPGAVIRAPRGGEPAVRRRAAPGRGIRGAVPNAAGCWRVMSATGPGGAEDRWTRGWAPRLDRAPGTGSGLPEHRKRHCGARPVPGATDEGGSRAPLPLGPTAGGW</sequence>
<feature type="compositionally biased region" description="Basic residues" evidence="1">
    <location>
        <begin position="78"/>
        <end position="90"/>
    </location>
</feature>
<keyword evidence="3" id="KW-1185">Reference proteome</keyword>
<accession>A0AAV7P7Q6</accession>
<proteinExistence type="predicted"/>
<feature type="region of interest" description="Disordered" evidence="1">
    <location>
        <begin position="52"/>
        <end position="177"/>
    </location>
</feature>
<comment type="caution">
    <text evidence="2">The sequence shown here is derived from an EMBL/GenBank/DDBJ whole genome shotgun (WGS) entry which is preliminary data.</text>
</comment>
<evidence type="ECO:0000256" key="1">
    <source>
        <dbReference type="SAM" id="MobiDB-lite"/>
    </source>
</evidence>
<feature type="region of interest" description="Disordered" evidence="1">
    <location>
        <begin position="201"/>
        <end position="261"/>
    </location>
</feature>
<dbReference type="EMBL" id="JANPWB010000011">
    <property type="protein sequence ID" value="KAJ1123129.1"/>
    <property type="molecule type" value="Genomic_DNA"/>
</dbReference>
<dbReference type="AlphaFoldDB" id="A0AAV7P7Q6"/>
<feature type="compositionally biased region" description="Basic and acidic residues" evidence="1">
    <location>
        <begin position="140"/>
        <end position="158"/>
    </location>
</feature>